<dbReference type="GO" id="GO:0007005">
    <property type="term" value="P:mitochondrion organization"/>
    <property type="evidence" value="ECO:0007669"/>
    <property type="project" value="UniProtKB-UniRule"/>
</dbReference>
<evidence type="ECO:0000256" key="1">
    <source>
        <dbReference type="ARBA" id="ARBA00022490"/>
    </source>
</evidence>
<dbReference type="Proteomes" id="UP001213623">
    <property type="component" value="Chromosome 6"/>
</dbReference>
<feature type="domain" description="Clu" evidence="4">
    <location>
        <begin position="312"/>
        <end position="572"/>
    </location>
</feature>
<accession>A0AAF0ENS7</accession>
<dbReference type="AlphaFoldDB" id="A0AAF0ENS7"/>
<evidence type="ECO:0000256" key="3">
    <source>
        <dbReference type="SAM" id="MobiDB-lite"/>
    </source>
</evidence>
<keyword evidence="1 2" id="KW-0963">Cytoplasm</keyword>
<dbReference type="InterPro" id="IPR023231">
    <property type="entry name" value="GSKIP_dom_sf"/>
</dbReference>
<comment type="function">
    <text evidence="2">mRNA-binding protein involved in proper cytoplasmic distribution of mitochondria.</text>
</comment>
<dbReference type="Gene3D" id="1.25.40.10">
    <property type="entry name" value="Tetratricopeptide repeat domain"/>
    <property type="match status" value="1"/>
</dbReference>
<dbReference type="PROSITE" id="PS51823">
    <property type="entry name" value="CLU"/>
    <property type="match status" value="1"/>
</dbReference>
<gene>
    <name evidence="2 5" type="primary">CLU1</name>
    <name evidence="2" type="synonym">TIF31</name>
    <name evidence="5" type="ORF">MNAN1_003418</name>
</gene>
<dbReference type="GO" id="GO:0005737">
    <property type="term" value="C:cytoplasm"/>
    <property type="evidence" value="ECO:0007669"/>
    <property type="project" value="UniProtKB-SubCell"/>
</dbReference>
<evidence type="ECO:0000313" key="5">
    <source>
        <dbReference type="EMBL" id="WFD28408.1"/>
    </source>
</evidence>
<keyword evidence="2" id="KW-0694">RNA-binding</keyword>
<feature type="compositionally biased region" description="Basic and acidic residues" evidence="3">
    <location>
        <begin position="1186"/>
        <end position="1203"/>
    </location>
</feature>
<dbReference type="SUPFAM" id="SSF103107">
    <property type="entry name" value="Hypothetical protein c14orf129, hspc210"/>
    <property type="match status" value="1"/>
</dbReference>
<comment type="similarity">
    <text evidence="2">Belongs to the CLU family.</text>
</comment>
<feature type="compositionally biased region" description="Basic residues" evidence="3">
    <location>
        <begin position="1238"/>
        <end position="1253"/>
    </location>
</feature>
<dbReference type="Pfam" id="PF12807">
    <property type="entry name" value="eIF3_p135"/>
    <property type="match status" value="1"/>
</dbReference>
<keyword evidence="6" id="KW-1185">Reference proteome</keyword>
<dbReference type="EMBL" id="CP119897">
    <property type="protein sequence ID" value="WFD28408.1"/>
    <property type="molecule type" value="Genomic_DNA"/>
</dbReference>
<reference evidence="5" key="1">
    <citation type="submission" date="2023-03" db="EMBL/GenBank/DDBJ databases">
        <title>Mating type loci evolution in Malassezia.</title>
        <authorList>
            <person name="Coelho M.A."/>
        </authorList>
    </citation>
    <scope>NUCLEOTIDE SEQUENCE</scope>
    <source>
        <strain evidence="5">CBS 9557</strain>
    </source>
</reference>
<dbReference type="Pfam" id="PF13374">
    <property type="entry name" value="TPR_10"/>
    <property type="match status" value="2"/>
</dbReference>
<dbReference type="InterPro" id="IPR025697">
    <property type="entry name" value="CLU_dom"/>
</dbReference>
<name>A0AAF0ENS7_9BASI</name>
<feature type="region of interest" description="Disordered" evidence="3">
    <location>
        <begin position="1183"/>
        <end position="1253"/>
    </location>
</feature>
<dbReference type="InterPro" id="IPR033646">
    <property type="entry name" value="CLU-central"/>
</dbReference>
<dbReference type="HAMAP" id="MF_03013">
    <property type="entry name" value="CLU"/>
    <property type="match status" value="1"/>
</dbReference>
<dbReference type="InterPro" id="IPR011990">
    <property type="entry name" value="TPR-like_helical_dom_sf"/>
</dbReference>
<feature type="region of interest" description="Disordered" evidence="3">
    <location>
        <begin position="859"/>
        <end position="890"/>
    </location>
</feature>
<dbReference type="GO" id="GO:0003729">
    <property type="term" value="F:mRNA binding"/>
    <property type="evidence" value="ECO:0007669"/>
    <property type="project" value="TreeGrafter"/>
</dbReference>
<evidence type="ECO:0000259" key="4">
    <source>
        <dbReference type="PROSITE" id="PS51823"/>
    </source>
</evidence>
<sequence>MATTDAETEVTFELALLLPERPLLPKNAVALGLPATPSPLQVAVTPHETLSDLRATLLDSPEGYWLGAFAFRRPHTHPQAGEIVPEWQALRDVFPDGAASPRTLQVTHEPLNELEVRLHIQRLRDLLAGSPTDPTALAVDAGVTVHDAICHTAEWADEARQSPPAPPTWRGWPAETTTQLFPPLTRTPRVLPRCVRGLAVSAWNPPPRSFALQGHLLYLQVDTLEGEILHVTASVQGFFVNGSSSQRFSPQPHPTKSHLAAPSLFDLLCAASPLFLQNLARLFHDPVSTRDYFSALPVLNSLPAAPWLAREPKHDADWLRSQTAFLLTGALTADTLDASRDWNEELQSSRELPRTSLVERLMRDRVLNRLHAEFTHAAARIVPRIAAGNVAPMNPADAPATHMYLFNNLFVTRGVDSVGLYEGLGGDAAAHAAVSKDVQGVRRLALLDVPGLHLLGTAVVDWLGERWVVQTVLPGLFRQVAADADADAEAEPTHVAHGGLEGPDTIHTDSAFDELMRQAAQRLHLAPHAVRDAQGTAHDMALSVDCKGLRGTDGRRYVLDVARLTPVDIAWLEGKRDDEISVPYPHRLTLLRPELLDAFWETRLRDYARERLEAQRASGETPTRVDVADFALSFNADAFAEFHSASGIVQPVTDESDPGVQAVRDASAYLHHVLKRFVSDIAAGLTSAIDGIGLTQQMHARGINMRYLGYLARLSEPSRVHELDEAVVSKLGPGFEALLDAFRRVLLHEMVVRAAKHRLRAHLRTASPGSAPACIAHVLNCLLGTSVQPAPTAEVPRGATPGAWAQLTPAQLAEEVYAEVRMRFRYELPPEFLTQQLRKTPTLRALCLKTGVQLAVRDYEMEPSTKETLPPAPSGKKGKKNAPPAPSPRDTVFVPSDVVCVAPIVKHAMPRSTLVEEAFEAGRLSFARGDRELGSELLLEGIGFHEQVYGLVHPETAKCYSLFASLAHHYAVERARAEEKKAAAQEASHQEEAPEDVPPIVAETITLDNALRFQRQAVTVSERTLGLDHPDTMVQYINLAVLERAAGHIDTALQYQERVMQLWQLLYGRDHPDVVHTLSSVALLLQSRHDFSTSLQVYEAAHELTERLFGPDSIYTGNMAHELSQAHTLQGDLKTAIDVEKNAHRIFQARLGDDDALTQESHAFLKGLTASAVRMAQLEHASQAQHARDLAEQQARARAERTAQARPTSHANPQLAGRSIDELVQFIQGAPGTGTSRAARKRAARARRATPAP</sequence>
<proteinExistence type="inferred from homology"/>
<dbReference type="GO" id="GO:0048312">
    <property type="term" value="P:intracellular distribution of mitochondria"/>
    <property type="evidence" value="ECO:0007669"/>
    <property type="project" value="TreeGrafter"/>
</dbReference>
<comment type="subcellular location">
    <subcellularLocation>
        <location evidence="2">Cytoplasm</location>
    </subcellularLocation>
</comment>
<protein>
    <recommendedName>
        <fullName evidence="2">Clustered mitochondria protein homolog</fullName>
    </recommendedName>
    <alternativeName>
        <fullName evidence="2">Protein TIF31 homolog</fullName>
    </alternativeName>
</protein>
<dbReference type="CDD" id="cd15466">
    <property type="entry name" value="CLU-central"/>
    <property type="match status" value="1"/>
</dbReference>
<comment type="subunit">
    <text evidence="2">May associate with the eukaryotic translation initiation factor 3 (eIF-3) complex.</text>
</comment>
<dbReference type="PANTHER" id="PTHR12601">
    <property type="entry name" value="EUKARYOTIC TRANSLATION INITIATION FACTOR 3 SUBUNIT EIF-3"/>
    <property type="match status" value="1"/>
</dbReference>
<dbReference type="Pfam" id="PF13236">
    <property type="entry name" value="CLU"/>
    <property type="match status" value="1"/>
</dbReference>
<dbReference type="Pfam" id="PF13424">
    <property type="entry name" value="TPR_12"/>
    <property type="match status" value="1"/>
</dbReference>
<dbReference type="SUPFAM" id="SSF48452">
    <property type="entry name" value="TPR-like"/>
    <property type="match status" value="1"/>
</dbReference>
<evidence type="ECO:0000313" key="6">
    <source>
        <dbReference type="Proteomes" id="UP001213623"/>
    </source>
</evidence>
<evidence type="ECO:0000256" key="2">
    <source>
        <dbReference type="HAMAP-Rule" id="MF_03013"/>
    </source>
</evidence>
<organism evidence="5 6">
    <name type="scientific">Malassezia nana</name>
    <dbReference type="NCBI Taxonomy" id="180528"/>
    <lineage>
        <taxon>Eukaryota</taxon>
        <taxon>Fungi</taxon>
        <taxon>Dikarya</taxon>
        <taxon>Basidiomycota</taxon>
        <taxon>Ustilaginomycotina</taxon>
        <taxon>Malasseziomycetes</taxon>
        <taxon>Malasseziales</taxon>
        <taxon>Malasseziaceae</taxon>
        <taxon>Malassezia</taxon>
    </lineage>
</organism>
<dbReference type="InterPro" id="IPR027523">
    <property type="entry name" value="CLU_prot"/>
</dbReference>
<dbReference type="PANTHER" id="PTHR12601:SF6">
    <property type="entry name" value="CLUSTERED MITOCHONDRIA PROTEIN HOMOLOG"/>
    <property type="match status" value="1"/>
</dbReference>